<evidence type="ECO:0000313" key="1">
    <source>
        <dbReference type="EMBL" id="KAG7399778.1"/>
    </source>
</evidence>
<dbReference type="OrthoDB" id="10644295at2759"/>
<keyword evidence="2" id="KW-1185">Reference proteome</keyword>
<reference evidence="1" key="1">
    <citation type="submission" date="2021-02" db="EMBL/GenBank/DDBJ databases">
        <authorList>
            <person name="Palmer J.M."/>
        </authorList>
    </citation>
    <scope>NUCLEOTIDE SEQUENCE</scope>
    <source>
        <strain evidence="1">SCRP23</strain>
    </source>
</reference>
<dbReference type="EMBL" id="JAGDFL010000045">
    <property type="protein sequence ID" value="KAG7399778.1"/>
    <property type="molecule type" value="Genomic_DNA"/>
</dbReference>
<accession>A0A8T1X5Z0</accession>
<proteinExistence type="predicted"/>
<sequence>MGAGEDAAVGSVEDGTSSFSTVKCKLARICRLEPLYNEIQRSCLVLKQVQLEAYHVLNLHLLRCLEQDEPQLPQFSQTFYYCCCSGVLEDDLLPKTMDCRDARLNATLVQYREMRHQIPGYQPPRLDYAGASLNEIARQMKINCTNMVVVNFYKRFRQYIALKEDVTYAEVDAIARKCYVRRNNNTFTQVEQRWRNWLGRTPTDANLERHIGHFMRKIFIMASYVELKHDEEPNVEGRRIY</sequence>
<protein>
    <submittedName>
        <fullName evidence="1">Uncharacterized protein</fullName>
    </submittedName>
</protein>
<name>A0A8T1X5Z0_9STRA</name>
<gene>
    <name evidence="1" type="ORF">PHYBOEH_007941</name>
</gene>
<dbReference type="Proteomes" id="UP000693981">
    <property type="component" value="Unassembled WGS sequence"/>
</dbReference>
<comment type="caution">
    <text evidence="1">The sequence shown here is derived from an EMBL/GenBank/DDBJ whole genome shotgun (WGS) entry which is preliminary data.</text>
</comment>
<evidence type="ECO:0000313" key="2">
    <source>
        <dbReference type="Proteomes" id="UP000693981"/>
    </source>
</evidence>
<dbReference type="AlphaFoldDB" id="A0A8T1X5Z0"/>
<organism evidence="1 2">
    <name type="scientific">Phytophthora boehmeriae</name>
    <dbReference type="NCBI Taxonomy" id="109152"/>
    <lineage>
        <taxon>Eukaryota</taxon>
        <taxon>Sar</taxon>
        <taxon>Stramenopiles</taxon>
        <taxon>Oomycota</taxon>
        <taxon>Peronosporomycetes</taxon>
        <taxon>Peronosporales</taxon>
        <taxon>Peronosporaceae</taxon>
        <taxon>Phytophthora</taxon>
    </lineage>
</organism>